<evidence type="ECO:0000256" key="1">
    <source>
        <dbReference type="SAM" id="MobiDB-lite"/>
    </source>
</evidence>
<organism evidence="2 3">
    <name type="scientific">Plakobranchus ocellatus</name>
    <dbReference type="NCBI Taxonomy" id="259542"/>
    <lineage>
        <taxon>Eukaryota</taxon>
        <taxon>Metazoa</taxon>
        <taxon>Spiralia</taxon>
        <taxon>Lophotrochozoa</taxon>
        <taxon>Mollusca</taxon>
        <taxon>Gastropoda</taxon>
        <taxon>Heterobranchia</taxon>
        <taxon>Euthyneura</taxon>
        <taxon>Panpulmonata</taxon>
        <taxon>Sacoglossa</taxon>
        <taxon>Placobranchoidea</taxon>
        <taxon>Plakobranchidae</taxon>
        <taxon>Plakobranchus</taxon>
    </lineage>
</organism>
<gene>
    <name evidence="2" type="ORF">PoB_005525000</name>
</gene>
<dbReference type="EMBL" id="BLXT01006082">
    <property type="protein sequence ID" value="GFO28745.1"/>
    <property type="molecule type" value="Genomic_DNA"/>
</dbReference>
<sequence>MASAIPEVDRKKREMERKRRKNGVIFTVGPTCPTRRPAWISPTLQLEGINATDIFTHRRVQVTLSGINWRHRSERGIVDTTMKRTVNTCYHVSAMDIRMGNTDVAKGNQSRLLSSK</sequence>
<proteinExistence type="predicted"/>
<dbReference type="Proteomes" id="UP000735302">
    <property type="component" value="Unassembled WGS sequence"/>
</dbReference>
<feature type="region of interest" description="Disordered" evidence="1">
    <location>
        <begin position="1"/>
        <end position="28"/>
    </location>
</feature>
<keyword evidence="3" id="KW-1185">Reference proteome</keyword>
<comment type="caution">
    <text evidence="2">The sequence shown here is derived from an EMBL/GenBank/DDBJ whole genome shotgun (WGS) entry which is preliminary data.</text>
</comment>
<dbReference type="AlphaFoldDB" id="A0AAV4CAN8"/>
<evidence type="ECO:0000313" key="2">
    <source>
        <dbReference type="EMBL" id="GFO28745.1"/>
    </source>
</evidence>
<accession>A0AAV4CAN8</accession>
<feature type="compositionally biased region" description="Basic and acidic residues" evidence="1">
    <location>
        <begin position="7"/>
        <end position="17"/>
    </location>
</feature>
<evidence type="ECO:0000313" key="3">
    <source>
        <dbReference type="Proteomes" id="UP000735302"/>
    </source>
</evidence>
<protein>
    <submittedName>
        <fullName evidence="2">Uncharacterized protein</fullName>
    </submittedName>
</protein>
<name>A0AAV4CAN8_9GAST</name>
<reference evidence="2 3" key="1">
    <citation type="journal article" date="2021" name="Elife">
        <title>Chloroplast acquisition without the gene transfer in kleptoplastic sea slugs, Plakobranchus ocellatus.</title>
        <authorList>
            <person name="Maeda T."/>
            <person name="Takahashi S."/>
            <person name="Yoshida T."/>
            <person name="Shimamura S."/>
            <person name="Takaki Y."/>
            <person name="Nagai Y."/>
            <person name="Toyoda A."/>
            <person name="Suzuki Y."/>
            <person name="Arimoto A."/>
            <person name="Ishii H."/>
            <person name="Satoh N."/>
            <person name="Nishiyama T."/>
            <person name="Hasebe M."/>
            <person name="Maruyama T."/>
            <person name="Minagawa J."/>
            <person name="Obokata J."/>
            <person name="Shigenobu S."/>
        </authorList>
    </citation>
    <scope>NUCLEOTIDE SEQUENCE [LARGE SCALE GENOMIC DNA]</scope>
</reference>